<feature type="domain" description="C-type lectin" evidence="18">
    <location>
        <begin position="39"/>
        <end position="151"/>
    </location>
</feature>
<evidence type="ECO:0000256" key="17">
    <source>
        <dbReference type="SAM" id="SignalP"/>
    </source>
</evidence>
<evidence type="ECO:0000256" key="7">
    <source>
        <dbReference type="ARBA" id="ARBA00022734"/>
    </source>
</evidence>
<sequence>MRALILLSLCSVAHCTAGLPGSDTQENGKGCPSPAWVGFNSSCYTFLRITPKNLLSIEPAQELCKAYGANLISIITEEENTFVLKLFQAQWKGPDKILLGMFYDSDDNSMKWLDQSEVRFTNWREEKNPNNLITCTTMSTITGLWDLIDCENVAEMGTLCKKTNAQNENTLPDLRALTITLIIFIVLVVLSVSAVLLGLYRRSSTGFLSRNYTLASEVLPYSDQRVLVDTVAMEDSAA</sequence>
<keyword evidence="8 16" id="KW-1133">Transmembrane helix</keyword>
<reference evidence="20" key="1">
    <citation type="journal article" date="2016" name="Nature">
        <title>Genome evolution in the allotetraploid frog Xenopus laevis.</title>
        <authorList>
            <person name="Session A.M."/>
            <person name="Uno Y."/>
            <person name="Kwon T."/>
            <person name="Chapman J.A."/>
            <person name="Toyoda A."/>
            <person name="Takahashi S."/>
            <person name="Fukui A."/>
            <person name="Hikosaka A."/>
            <person name="Suzuki A."/>
            <person name="Kondo M."/>
            <person name="van Heeringen S.J."/>
            <person name="Quigley I."/>
            <person name="Heinz S."/>
            <person name="Ogino H."/>
            <person name="Ochi H."/>
            <person name="Hellsten U."/>
            <person name="Lyons J.B."/>
            <person name="Simakov O."/>
            <person name="Putnam N."/>
            <person name="Stites J."/>
            <person name="Kuroki Y."/>
            <person name="Tanaka T."/>
            <person name="Michiue T."/>
            <person name="Watanabe M."/>
            <person name="Bogdanovic O."/>
            <person name="Lister R."/>
            <person name="Georgiou G."/>
            <person name="Paranjpe S.S."/>
            <person name="van Kruijsbergen I."/>
            <person name="Shu S."/>
            <person name="Carlson J."/>
            <person name="Kinoshita T."/>
            <person name="Ohta Y."/>
            <person name="Mawaribuchi S."/>
            <person name="Jenkins J."/>
            <person name="Grimwood J."/>
            <person name="Schmutz J."/>
            <person name="Mitros T."/>
            <person name="Mozaffari S.V."/>
            <person name="Suzuki Y."/>
            <person name="Haramoto Y."/>
            <person name="Yamamoto T.S."/>
            <person name="Takagi C."/>
            <person name="Heald R."/>
            <person name="Miller K."/>
            <person name="Haudenschild C."/>
            <person name="Kitzman J."/>
            <person name="Nakayama T."/>
            <person name="Izutsu Y."/>
            <person name="Robert J."/>
            <person name="Fortriede J."/>
            <person name="Burns K."/>
            <person name="Lotay V."/>
            <person name="Karimi K."/>
            <person name="Yasuoka Y."/>
            <person name="Dichmann D.S."/>
            <person name="Flajnik M.F."/>
            <person name="Houston D.W."/>
            <person name="Shendure J."/>
            <person name="DuPasquier L."/>
            <person name="Vize P.D."/>
            <person name="Zorn A.M."/>
            <person name="Ito M."/>
            <person name="Marcotte E.M."/>
            <person name="Wallingford J.B."/>
            <person name="Ito Y."/>
            <person name="Asashima M."/>
            <person name="Ueno N."/>
            <person name="Matsuda Y."/>
            <person name="Veenstra G.J."/>
            <person name="Fujiyama A."/>
            <person name="Harland R.M."/>
            <person name="Taira M."/>
            <person name="Rokhsar D.S."/>
        </authorList>
    </citation>
    <scope>NUCLEOTIDE SEQUENCE [LARGE SCALE GENOMIC DNA]</scope>
    <source>
        <strain evidence="20">J</strain>
    </source>
</reference>
<gene>
    <name evidence="19" type="ORF">XELAEV_18047126mg</name>
</gene>
<evidence type="ECO:0000313" key="20">
    <source>
        <dbReference type="Proteomes" id="UP000694892"/>
    </source>
</evidence>
<dbReference type="GO" id="GO:0030175">
    <property type="term" value="C:filopodium"/>
    <property type="evidence" value="ECO:0007669"/>
    <property type="project" value="UniProtKB-SubCell"/>
</dbReference>
<dbReference type="InterPro" id="IPR016187">
    <property type="entry name" value="CTDL_fold"/>
</dbReference>
<dbReference type="Gene3D" id="3.10.100.10">
    <property type="entry name" value="Mannose-Binding Protein A, subunit A"/>
    <property type="match status" value="1"/>
</dbReference>
<dbReference type="PROSITE" id="PS50041">
    <property type="entry name" value="C_TYPE_LECTIN_2"/>
    <property type="match status" value="1"/>
</dbReference>
<dbReference type="GO" id="GO:0030246">
    <property type="term" value="F:carbohydrate binding"/>
    <property type="evidence" value="ECO:0007669"/>
    <property type="project" value="UniProtKB-KW"/>
</dbReference>
<dbReference type="PANTHER" id="PTHR22803">
    <property type="entry name" value="MANNOSE, PHOSPHOLIPASE, LECTIN RECEPTOR RELATED"/>
    <property type="match status" value="1"/>
</dbReference>
<feature type="chain" id="PRO_5036824860" description="CD302 antigen" evidence="17">
    <location>
        <begin position="19"/>
        <end position="238"/>
    </location>
</feature>
<dbReference type="Pfam" id="PF00059">
    <property type="entry name" value="Lectin_C"/>
    <property type="match status" value="1"/>
</dbReference>
<dbReference type="SUPFAM" id="SSF56436">
    <property type="entry name" value="C-type lectin-like"/>
    <property type="match status" value="1"/>
</dbReference>
<evidence type="ECO:0000256" key="5">
    <source>
        <dbReference type="ARBA" id="ARBA00022692"/>
    </source>
</evidence>
<evidence type="ECO:0000256" key="14">
    <source>
        <dbReference type="ARBA" id="ARBA00037495"/>
    </source>
</evidence>
<keyword evidence="6 17" id="KW-0732">Signal</keyword>
<evidence type="ECO:0000256" key="6">
    <source>
        <dbReference type="ARBA" id="ARBA00022729"/>
    </source>
</evidence>
<dbReference type="InterPro" id="IPR001304">
    <property type="entry name" value="C-type_lectin-like"/>
</dbReference>
<evidence type="ECO:0000256" key="11">
    <source>
        <dbReference type="ARBA" id="ARBA00023170"/>
    </source>
</evidence>
<dbReference type="Proteomes" id="UP000694892">
    <property type="component" value="Chromosome 9_10S"/>
</dbReference>
<feature type="transmembrane region" description="Helical" evidence="16">
    <location>
        <begin position="176"/>
        <end position="200"/>
    </location>
</feature>
<evidence type="ECO:0000256" key="4">
    <source>
        <dbReference type="ARBA" id="ARBA00022490"/>
    </source>
</evidence>
<dbReference type="EMBL" id="CM004483">
    <property type="protein sequence ID" value="OCT61098.1"/>
    <property type="molecule type" value="Genomic_DNA"/>
</dbReference>
<feature type="signal peptide" evidence="17">
    <location>
        <begin position="1"/>
        <end position="18"/>
    </location>
</feature>
<keyword evidence="11" id="KW-0675">Receptor</keyword>
<evidence type="ECO:0000256" key="12">
    <source>
        <dbReference type="ARBA" id="ARBA00023180"/>
    </source>
</evidence>
<evidence type="ECO:0000256" key="8">
    <source>
        <dbReference type="ARBA" id="ARBA00022989"/>
    </source>
</evidence>
<dbReference type="OMA" id="RYCARAQ"/>
<dbReference type="CDD" id="cd00037">
    <property type="entry name" value="CLECT"/>
    <property type="match status" value="1"/>
</dbReference>
<dbReference type="FunFam" id="3.10.100.10:FF:000082">
    <property type="entry name" value="CD302 antigen isoform X2"/>
    <property type="match status" value="1"/>
</dbReference>
<comment type="subcellular location">
    <subcellularLocation>
        <location evidence="2">Cell projection</location>
        <location evidence="2">Filopodium</location>
    </subcellularLocation>
    <subcellularLocation>
        <location evidence="3">Cytoplasm</location>
        <location evidence="3">Cell cortex</location>
    </subcellularLocation>
    <subcellularLocation>
        <location evidence="1">Membrane</location>
        <topology evidence="1">Single-pass type I membrane protein</topology>
    </subcellularLocation>
</comment>
<keyword evidence="5 16" id="KW-0812">Transmembrane</keyword>
<keyword evidence="10" id="KW-1015">Disulfide bond</keyword>
<evidence type="ECO:0000256" key="9">
    <source>
        <dbReference type="ARBA" id="ARBA00023136"/>
    </source>
</evidence>
<dbReference type="InterPro" id="IPR050111">
    <property type="entry name" value="C-type_lectin/snaclec_domain"/>
</dbReference>
<dbReference type="SMART" id="SM00034">
    <property type="entry name" value="CLECT"/>
    <property type="match status" value="1"/>
</dbReference>
<evidence type="ECO:0000313" key="19">
    <source>
        <dbReference type="EMBL" id="OCT61098.1"/>
    </source>
</evidence>
<keyword evidence="13" id="KW-0966">Cell projection</keyword>
<evidence type="ECO:0000256" key="16">
    <source>
        <dbReference type="SAM" id="Phobius"/>
    </source>
</evidence>
<keyword evidence="9 16" id="KW-0472">Membrane</keyword>
<evidence type="ECO:0000256" key="10">
    <source>
        <dbReference type="ARBA" id="ARBA00023157"/>
    </source>
</evidence>
<evidence type="ECO:0000256" key="3">
    <source>
        <dbReference type="ARBA" id="ARBA00004544"/>
    </source>
</evidence>
<protein>
    <recommendedName>
        <fullName evidence="15">CD302 antigen</fullName>
    </recommendedName>
</protein>
<evidence type="ECO:0000259" key="18">
    <source>
        <dbReference type="PROSITE" id="PS50041"/>
    </source>
</evidence>
<dbReference type="GO" id="GO:0016020">
    <property type="term" value="C:membrane"/>
    <property type="evidence" value="ECO:0007669"/>
    <property type="project" value="UniProtKB-SubCell"/>
</dbReference>
<evidence type="ECO:0000256" key="1">
    <source>
        <dbReference type="ARBA" id="ARBA00004479"/>
    </source>
</evidence>
<keyword evidence="12" id="KW-0325">Glycoprotein</keyword>
<keyword evidence="4" id="KW-0963">Cytoplasm</keyword>
<name>A0A974H189_XENLA</name>
<proteinExistence type="predicted"/>
<evidence type="ECO:0000256" key="15">
    <source>
        <dbReference type="ARBA" id="ARBA00040676"/>
    </source>
</evidence>
<keyword evidence="7" id="KW-0430">Lectin</keyword>
<dbReference type="InterPro" id="IPR016186">
    <property type="entry name" value="C-type_lectin-like/link_sf"/>
</dbReference>
<evidence type="ECO:0000256" key="13">
    <source>
        <dbReference type="ARBA" id="ARBA00023273"/>
    </source>
</evidence>
<accession>A0A974H189</accession>
<dbReference type="GO" id="GO:0005938">
    <property type="term" value="C:cell cortex"/>
    <property type="evidence" value="ECO:0007669"/>
    <property type="project" value="UniProtKB-SubCell"/>
</dbReference>
<comment type="function">
    <text evidence="14">Potential multifunctional C-type lectin receptor that may play roles in endocytosis and phagocytosis as well as in cell adhesion and migration.</text>
</comment>
<evidence type="ECO:0000256" key="2">
    <source>
        <dbReference type="ARBA" id="ARBA00004486"/>
    </source>
</evidence>
<organism evidence="19 20">
    <name type="scientific">Xenopus laevis</name>
    <name type="common">African clawed frog</name>
    <dbReference type="NCBI Taxonomy" id="8355"/>
    <lineage>
        <taxon>Eukaryota</taxon>
        <taxon>Metazoa</taxon>
        <taxon>Chordata</taxon>
        <taxon>Craniata</taxon>
        <taxon>Vertebrata</taxon>
        <taxon>Euteleostomi</taxon>
        <taxon>Amphibia</taxon>
        <taxon>Batrachia</taxon>
        <taxon>Anura</taxon>
        <taxon>Pipoidea</taxon>
        <taxon>Pipidae</taxon>
        <taxon>Xenopodinae</taxon>
        <taxon>Xenopus</taxon>
        <taxon>Xenopus</taxon>
    </lineage>
</organism>
<dbReference type="AlphaFoldDB" id="A0A974H189"/>